<name>A0ABV1QJY4_9HYPH</name>
<evidence type="ECO:0000313" key="3">
    <source>
        <dbReference type="Proteomes" id="UP001480955"/>
    </source>
</evidence>
<feature type="compositionally biased region" description="Basic and acidic residues" evidence="1">
    <location>
        <begin position="38"/>
        <end position="66"/>
    </location>
</feature>
<feature type="compositionally biased region" description="Basic and acidic residues" evidence="1">
    <location>
        <begin position="1"/>
        <end position="18"/>
    </location>
</feature>
<dbReference type="Proteomes" id="UP001480955">
    <property type="component" value="Unassembled WGS sequence"/>
</dbReference>
<feature type="region of interest" description="Disordered" evidence="1">
    <location>
        <begin position="1"/>
        <end position="66"/>
    </location>
</feature>
<keyword evidence="3" id="KW-1185">Reference proteome</keyword>
<proteinExistence type="predicted"/>
<dbReference type="RefSeq" id="WP_350393326.1">
    <property type="nucleotide sequence ID" value="NZ_JBELQE010000047.1"/>
</dbReference>
<dbReference type="EMBL" id="JBELQE010000047">
    <property type="protein sequence ID" value="MER2249706.1"/>
    <property type="molecule type" value="Genomic_DNA"/>
</dbReference>
<evidence type="ECO:0000256" key="1">
    <source>
        <dbReference type="SAM" id="MobiDB-lite"/>
    </source>
</evidence>
<protein>
    <recommendedName>
        <fullName evidence="4">Autophagy-related protein 2</fullName>
    </recommendedName>
</protein>
<reference evidence="2 3" key="1">
    <citation type="submission" date="2024-06" db="EMBL/GenBank/DDBJ databases">
        <authorList>
            <person name="Campbell A.G."/>
        </authorList>
    </citation>
    <scope>NUCLEOTIDE SEQUENCE [LARGE SCALE GENOMIC DNA]</scope>
    <source>
        <strain evidence="2 3">EM12</strain>
    </source>
</reference>
<evidence type="ECO:0008006" key="4">
    <source>
        <dbReference type="Google" id="ProtNLM"/>
    </source>
</evidence>
<comment type="caution">
    <text evidence="2">The sequence shown here is derived from an EMBL/GenBank/DDBJ whole genome shotgun (WGS) entry which is preliminary data.</text>
</comment>
<gene>
    <name evidence="2" type="ORF">ABS772_07230</name>
</gene>
<organism evidence="2 3">
    <name type="scientific">Methylorubrum podarium</name>
    <dbReference type="NCBI Taxonomy" id="200476"/>
    <lineage>
        <taxon>Bacteria</taxon>
        <taxon>Pseudomonadati</taxon>
        <taxon>Pseudomonadota</taxon>
        <taxon>Alphaproteobacteria</taxon>
        <taxon>Hyphomicrobiales</taxon>
        <taxon>Methylobacteriaceae</taxon>
        <taxon>Methylorubrum</taxon>
    </lineage>
</organism>
<evidence type="ECO:0000313" key="2">
    <source>
        <dbReference type="EMBL" id="MER2249706.1"/>
    </source>
</evidence>
<sequence length="66" mass="7277">MTERKHGSDMPDTDKNATTERVQVGDSSVPEKGTPTDIARETEDVLERSDEGRDKEAIDTERTGNA</sequence>
<accession>A0ABV1QJY4</accession>